<dbReference type="EMBL" id="JAHRIO010076067">
    <property type="protein sequence ID" value="MEQ2183438.1"/>
    <property type="molecule type" value="Genomic_DNA"/>
</dbReference>
<proteinExistence type="predicted"/>
<keyword evidence="2" id="KW-1185">Reference proteome</keyword>
<protein>
    <submittedName>
        <fullName evidence="1">Uncharacterized protein</fullName>
    </submittedName>
</protein>
<evidence type="ECO:0000313" key="2">
    <source>
        <dbReference type="Proteomes" id="UP001476798"/>
    </source>
</evidence>
<sequence>GQLCPPLLGHGPTAVTPIRYAEVLTLPCLDSQARSPDCSAHIESTFRTGMQLQPFDSDMDHNLNLISTRTL</sequence>
<name>A0ABV0PIX9_9TELE</name>
<feature type="non-terminal residue" evidence="1">
    <location>
        <position position="1"/>
    </location>
</feature>
<organism evidence="1 2">
    <name type="scientific">Goodea atripinnis</name>
    <dbReference type="NCBI Taxonomy" id="208336"/>
    <lineage>
        <taxon>Eukaryota</taxon>
        <taxon>Metazoa</taxon>
        <taxon>Chordata</taxon>
        <taxon>Craniata</taxon>
        <taxon>Vertebrata</taxon>
        <taxon>Euteleostomi</taxon>
        <taxon>Actinopterygii</taxon>
        <taxon>Neopterygii</taxon>
        <taxon>Teleostei</taxon>
        <taxon>Neoteleostei</taxon>
        <taxon>Acanthomorphata</taxon>
        <taxon>Ovalentaria</taxon>
        <taxon>Atherinomorphae</taxon>
        <taxon>Cyprinodontiformes</taxon>
        <taxon>Goodeidae</taxon>
        <taxon>Goodea</taxon>
    </lineage>
</organism>
<comment type="caution">
    <text evidence="1">The sequence shown here is derived from an EMBL/GenBank/DDBJ whole genome shotgun (WGS) entry which is preliminary data.</text>
</comment>
<dbReference type="Proteomes" id="UP001476798">
    <property type="component" value="Unassembled WGS sequence"/>
</dbReference>
<reference evidence="1 2" key="1">
    <citation type="submission" date="2021-06" db="EMBL/GenBank/DDBJ databases">
        <authorList>
            <person name="Palmer J.M."/>
        </authorList>
    </citation>
    <scope>NUCLEOTIDE SEQUENCE [LARGE SCALE GENOMIC DNA]</scope>
    <source>
        <strain evidence="1 2">GA_2019</strain>
        <tissue evidence="1">Muscle</tissue>
    </source>
</reference>
<gene>
    <name evidence="1" type="ORF">GOODEAATRI_032510</name>
</gene>
<evidence type="ECO:0000313" key="1">
    <source>
        <dbReference type="EMBL" id="MEQ2183438.1"/>
    </source>
</evidence>
<accession>A0ABV0PIX9</accession>